<feature type="compositionally biased region" description="Low complexity" evidence="1">
    <location>
        <begin position="58"/>
        <end position="73"/>
    </location>
</feature>
<dbReference type="AlphaFoldDB" id="A0A9P6AEP7"/>
<reference evidence="2" key="1">
    <citation type="journal article" date="2020" name="Nat. Commun.">
        <title>Large-scale genome sequencing of mycorrhizal fungi provides insights into the early evolution of symbiotic traits.</title>
        <authorList>
            <person name="Miyauchi S."/>
            <person name="Kiss E."/>
            <person name="Kuo A."/>
            <person name="Drula E."/>
            <person name="Kohler A."/>
            <person name="Sanchez-Garcia M."/>
            <person name="Morin E."/>
            <person name="Andreopoulos B."/>
            <person name="Barry K.W."/>
            <person name="Bonito G."/>
            <person name="Buee M."/>
            <person name="Carver A."/>
            <person name="Chen C."/>
            <person name="Cichocki N."/>
            <person name="Clum A."/>
            <person name="Culley D."/>
            <person name="Crous P.W."/>
            <person name="Fauchery L."/>
            <person name="Girlanda M."/>
            <person name="Hayes R.D."/>
            <person name="Keri Z."/>
            <person name="LaButti K."/>
            <person name="Lipzen A."/>
            <person name="Lombard V."/>
            <person name="Magnuson J."/>
            <person name="Maillard F."/>
            <person name="Murat C."/>
            <person name="Nolan M."/>
            <person name="Ohm R.A."/>
            <person name="Pangilinan J."/>
            <person name="Pereira M.F."/>
            <person name="Perotto S."/>
            <person name="Peter M."/>
            <person name="Pfister S."/>
            <person name="Riley R."/>
            <person name="Sitrit Y."/>
            <person name="Stielow J.B."/>
            <person name="Szollosi G."/>
            <person name="Zifcakova L."/>
            <person name="Stursova M."/>
            <person name="Spatafora J.W."/>
            <person name="Tedersoo L."/>
            <person name="Vaario L.M."/>
            <person name="Yamada A."/>
            <person name="Yan M."/>
            <person name="Wang P."/>
            <person name="Xu J."/>
            <person name="Bruns T."/>
            <person name="Baldrian P."/>
            <person name="Vilgalys R."/>
            <person name="Dunand C."/>
            <person name="Henrissat B."/>
            <person name="Grigoriev I.V."/>
            <person name="Hibbett D."/>
            <person name="Nagy L.G."/>
            <person name="Martin F.M."/>
        </authorList>
    </citation>
    <scope>NUCLEOTIDE SEQUENCE</scope>
    <source>
        <strain evidence="2">UP504</strain>
    </source>
</reference>
<evidence type="ECO:0000313" key="3">
    <source>
        <dbReference type="Proteomes" id="UP000886523"/>
    </source>
</evidence>
<gene>
    <name evidence="2" type="ORF">BS47DRAFT_1402308</name>
</gene>
<organism evidence="2 3">
    <name type="scientific">Hydnum rufescens UP504</name>
    <dbReference type="NCBI Taxonomy" id="1448309"/>
    <lineage>
        <taxon>Eukaryota</taxon>
        <taxon>Fungi</taxon>
        <taxon>Dikarya</taxon>
        <taxon>Basidiomycota</taxon>
        <taxon>Agaricomycotina</taxon>
        <taxon>Agaricomycetes</taxon>
        <taxon>Cantharellales</taxon>
        <taxon>Hydnaceae</taxon>
        <taxon>Hydnum</taxon>
    </lineage>
</organism>
<accession>A0A9P6AEP7</accession>
<evidence type="ECO:0000313" key="2">
    <source>
        <dbReference type="EMBL" id="KAF9503536.1"/>
    </source>
</evidence>
<protein>
    <submittedName>
        <fullName evidence="2">Uncharacterized protein</fullName>
    </submittedName>
</protein>
<evidence type="ECO:0000256" key="1">
    <source>
        <dbReference type="SAM" id="MobiDB-lite"/>
    </source>
</evidence>
<comment type="caution">
    <text evidence="2">The sequence shown here is derived from an EMBL/GenBank/DDBJ whole genome shotgun (WGS) entry which is preliminary data.</text>
</comment>
<feature type="region of interest" description="Disordered" evidence="1">
    <location>
        <begin position="1"/>
        <end position="80"/>
    </location>
</feature>
<proteinExistence type="predicted"/>
<dbReference type="EMBL" id="MU129339">
    <property type="protein sequence ID" value="KAF9503536.1"/>
    <property type="molecule type" value="Genomic_DNA"/>
</dbReference>
<name>A0A9P6AEP7_9AGAM</name>
<sequence>MDKDKQSSFPPQDLGLSPSGVPLQPVHIPDATLPDVSSDDMNIDDNPSTSHDHHVSDSQETSTGGSSSNTEPEWSPEANIMHTCATLRLVLPRLNSTSE</sequence>
<keyword evidence="3" id="KW-1185">Reference proteome</keyword>
<dbReference type="Proteomes" id="UP000886523">
    <property type="component" value="Unassembled WGS sequence"/>
</dbReference>